<gene>
    <name evidence="1" type="primary">Acey_s0076.g1044</name>
    <name evidence="1" type="ORF">Y032_0076g1044</name>
</gene>
<dbReference type="EMBL" id="JARK01001412">
    <property type="protein sequence ID" value="EYC06409.1"/>
    <property type="molecule type" value="Genomic_DNA"/>
</dbReference>
<comment type="caution">
    <text evidence="1">The sequence shown here is derived from an EMBL/GenBank/DDBJ whole genome shotgun (WGS) entry which is preliminary data.</text>
</comment>
<sequence>MNCLPLPLPRIRSTPKWRLNALRLGGLAGERRLERVFEVRRKYLFRTSRSTFKSTVHQVWRNDVLDAVLSARMESLQQDRNAGEMKETSIHSDIAGTTEAKDIHDQLILEVLQICGKFK</sequence>
<organism evidence="1 2">
    <name type="scientific">Ancylostoma ceylanicum</name>
    <dbReference type="NCBI Taxonomy" id="53326"/>
    <lineage>
        <taxon>Eukaryota</taxon>
        <taxon>Metazoa</taxon>
        <taxon>Ecdysozoa</taxon>
        <taxon>Nematoda</taxon>
        <taxon>Chromadorea</taxon>
        <taxon>Rhabditida</taxon>
        <taxon>Rhabditina</taxon>
        <taxon>Rhabditomorpha</taxon>
        <taxon>Strongyloidea</taxon>
        <taxon>Ancylostomatidae</taxon>
        <taxon>Ancylostomatinae</taxon>
        <taxon>Ancylostoma</taxon>
    </lineage>
</organism>
<evidence type="ECO:0000313" key="1">
    <source>
        <dbReference type="EMBL" id="EYC06409.1"/>
    </source>
</evidence>
<evidence type="ECO:0000313" key="2">
    <source>
        <dbReference type="Proteomes" id="UP000024635"/>
    </source>
</evidence>
<keyword evidence="2" id="KW-1185">Reference proteome</keyword>
<reference evidence="2" key="1">
    <citation type="journal article" date="2015" name="Nat. Genet.">
        <title>The genome and transcriptome of the zoonotic hookworm Ancylostoma ceylanicum identify infection-specific gene families.</title>
        <authorList>
            <person name="Schwarz E.M."/>
            <person name="Hu Y."/>
            <person name="Antoshechkin I."/>
            <person name="Miller M.M."/>
            <person name="Sternberg P.W."/>
            <person name="Aroian R.V."/>
        </authorList>
    </citation>
    <scope>NUCLEOTIDE SEQUENCE</scope>
    <source>
        <strain evidence="2">HY135</strain>
    </source>
</reference>
<protein>
    <submittedName>
        <fullName evidence="1">Uncharacterized protein</fullName>
    </submittedName>
</protein>
<dbReference type="AlphaFoldDB" id="A0A016TTP3"/>
<dbReference type="Proteomes" id="UP000024635">
    <property type="component" value="Unassembled WGS sequence"/>
</dbReference>
<proteinExistence type="predicted"/>
<accession>A0A016TTP3</accession>
<name>A0A016TTP3_9BILA</name>